<reference evidence="7 8" key="1">
    <citation type="journal article" date="2016" name="Nat. Commun.">
        <title>Thousands of microbial genomes shed light on interconnected biogeochemical processes in an aquifer system.</title>
        <authorList>
            <person name="Anantharaman K."/>
            <person name="Brown C.T."/>
            <person name="Hug L.A."/>
            <person name="Sharon I."/>
            <person name="Castelle C.J."/>
            <person name="Probst A.J."/>
            <person name="Thomas B.C."/>
            <person name="Singh A."/>
            <person name="Wilkins M.J."/>
            <person name="Karaoz U."/>
            <person name="Brodie E.L."/>
            <person name="Williams K.H."/>
            <person name="Hubbard S.S."/>
            <person name="Banfield J.F."/>
        </authorList>
    </citation>
    <scope>NUCLEOTIDE SEQUENCE [LARGE SCALE GENOMIC DNA]</scope>
</reference>
<accession>A0A1G2R1J9</accession>
<evidence type="ECO:0000256" key="6">
    <source>
        <dbReference type="SAM" id="Phobius"/>
    </source>
</evidence>
<feature type="transmembrane region" description="Helical" evidence="6">
    <location>
        <begin position="264"/>
        <end position="281"/>
    </location>
</feature>
<evidence type="ECO:0000256" key="4">
    <source>
        <dbReference type="ARBA" id="ARBA00022989"/>
    </source>
</evidence>
<dbReference type="Proteomes" id="UP000178092">
    <property type="component" value="Unassembled WGS sequence"/>
</dbReference>
<evidence type="ECO:0000256" key="5">
    <source>
        <dbReference type="ARBA" id="ARBA00023136"/>
    </source>
</evidence>
<evidence type="ECO:0000313" key="8">
    <source>
        <dbReference type="Proteomes" id="UP000178092"/>
    </source>
</evidence>
<dbReference type="AlphaFoldDB" id="A0A1G2R1J9"/>
<keyword evidence="5 6" id="KW-0472">Membrane</keyword>
<name>A0A1G2R1J9_9BACT</name>
<evidence type="ECO:0000256" key="2">
    <source>
        <dbReference type="ARBA" id="ARBA00009773"/>
    </source>
</evidence>
<dbReference type="GO" id="GO:0016020">
    <property type="term" value="C:membrane"/>
    <property type="evidence" value="ECO:0007669"/>
    <property type="project" value="UniProtKB-SubCell"/>
</dbReference>
<comment type="subcellular location">
    <subcellularLocation>
        <location evidence="1">Membrane</location>
        <topology evidence="1">Multi-pass membrane protein</topology>
    </subcellularLocation>
</comment>
<protein>
    <recommendedName>
        <fullName evidence="9">AI-2E family transporter</fullName>
    </recommendedName>
</protein>
<proteinExistence type="inferred from homology"/>
<feature type="transmembrane region" description="Helical" evidence="6">
    <location>
        <begin position="145"/>
        <end position="167"/>
    </location>
</feature>
<feature type="transmembrane region" description="Helical" evidence="6">
    <location>
        <begin position="202"/>
        <end position="224"/>
    </location>
</feature>
<dbReference type="InterPro" id="IPR002549">
    <property type="entry name" value="AI-2E-like"/>
</dbReference>
<evidence type="ECO:0000256" key="3">
    <source>
        <dbReference type="ARBA" id="ARBA00022692"/>
    </source>
</evidence>
<organism evidence="7 8">
    <name type="scientific">Candidatus Wildermuthbacteria bacterium RIFCSPHIGHO2_02_FULL_45_25</name>
    <dbReference type="NCBI Taxonomy" id="1802450"/>
    <lineage>
        <taxon>Bacteria</taxon>
        <taxon>Candidatus Wildermuthiibacteriota</taxon>
    </lineage>
</organism>
<evidence type="ECO:0000313" key="7">
    <source>
        <dbReference type="EMBL" id="OHA66755.1"/>
    </source>
</evidence>
<keyword evidence="4 6" id="KW-1133">Transmembrane helix</keyword>
<keyword evidence="3 6" id="KW-0812">Transmembrane</keyword>
<evidence type="ECO:0000256" key="1">
    <source>
        <dbReference type="ARBA" id="ARBA00004141"/>
    </source>
</evidence>
<feature type="transmembrane region" description="Helical" evidence="6">
    <location>
        <begin position="301"/>
        <end position="331"/>
    </location>
</feature>
<evidence type="ECO:0008006" key="9">
    <source>
        <dbReference type="Google" id="ProtNLM"/>
    </source>
</evidence>
<feature type="transmembrane region" description="Helical" evidence="6">
    <location>
        <begin position="230"/>
        <end position="252"/>
    </location>
</feature>
<dbReference type="PANTHER" id="PTHR21716:SF4">
    <property type="entry name" value="TRANSMEMBRANE PROTEIN 245"/>
    <property type="match status" value="1"/>
</dbReference>
<dbReference type="EMBL" id="MHTV01000024">
    <property type="protein sequence ID" value="OHA66755.1"/>
    <property type="molecule type" value="Genomic_DNA"/>
</dbReference>
<dbReference type="Pfam" id="PF01594">
    <property type="entry name" value="AI-2E_transport"/>
    <property type="match status" value="1"/>
</dbReference>
<dbReference type="PANTHER" id="PTHR21716">
    <property type="entry name" value="TRANSMEMBRANE PROTEIN"/>
    <property type="match status" value="1"/>
</dbReference>
<comment type="caution">
    <text evidence="7">The sequence shown here is derived from an EMBL/GenBank/DDBJ whole genome shotgun (WGS) entry which is preliminary data.</text>
</comment>
<comment type="similarity">
    <text evidence="2">Belongs to the autoinducer-2 exporter (AI-2E) (TC 2.A.86) family.</text>
</comment>
<gene>
    <name evidence="7" type="ORF">A3C04_03210</name>
</gene>
<feature type="transmembrane region" description="Helical" evidence="6">
    <location>
        <begin position="63"/>
        <end position="85"/>
    </location>
</feature>
<sequence length="344" mass="37008">MNETTIQRRVLIFLLGATFLLFIFLVRPFLSSLLLAAALAIISQPLCNSVKKIAGGRAGLSAMVTIVFLALIVLVPIGLLGAYIATQALNVYSDVAGDGRGVALLEGIATQIEDRARVFAPDFSIDIHAYTGQIASWMFGHVGMIFSNVAQFFLVLSLALLGLYYFLKDGKKFVDAVVSYSPLSDKYDREIIARLEIAVKSVLRGSLIIAFIQGILTGVGFMIFGVPNGALWGSIAAISALVPTVGTSLVLFPGIAYLILQQNFIGAAGLFVWGMLAVGLIDNFLGPRLIERKVAIHPFLILLSVLGGISFFGLIGYLLGPLVLSFLFAILKVYQVEFAQKAKE</sequence>
<feature type="transmembrane region" description="Helical" evidence="6">
    <location>
        <begin position="12"/>
        <end position="42"/>
    </location>
</feature>